<proteinExistence type="predicted"/>
<keyword evidence="1" id="KW-0175">Coiled coil</keyword>
<reference evidence="5" key="1">
    <citation type="submission" date="2016-06" db="EMBL/GenBank/DDBJ databases">
        <authorList>
            <person name="McIlroy S.J."/>
            <person name="Karst S.M."/>
            <person name="Albertsen M."/>
        </authorList>
    </citation>
    <scope>NUCLEOTIDE SEQUENCE [LARGE SCALE GENOMIC DNA]</scope>
</reference>
<evidence type="ECO:0000256" key="2">
    <source>
        <dbReference type="SAM" id="MobiDB-lite"/>
    </source>
</evidence>
<dbReference type="InterPro" id="IPR011055">
    <property type="entry name" value="Dup_hybrid_motif"/>
</dbReference>
<dbReference type="Gene3D" id="2.70.70.10">
    <property type="entry name" value="Glucose Permease (Domain IIA)"/>
    <property type="match status" value="1"/>
</dbReference>
<protein>
    <submittedName>
        <fullName evidence="4">Peptidase M23</fullName>
    </submittedName>
</protein>
<feature type="coiled-coil region" evidence="1">
    <location>
        <begin position="79"/>
        <end position="148"/>
    </location>
</feature>
<organism evidence="4 5">
    <name type="scientific">Candidatus Accumulibacter aalborgensis</name>
    <dbReference type="NCBI Taxonomy" id="1860102"/>
    <lineage>
        <taxon>Bacteria</taxon>
        <taxon>Pseudomonadati</taxon>
        <taxon>Pseudomonadota</taxon>
        <taxon>Betaproteobacteria</taxon>
        <taxon>Candidatus Accumulibacter</taxon>
    </lineage>
</organism>
<dbReference type="Pfam" id="PF01551">
    <property type="entry name" value="Peptidase_M23"/>
    <property type="match status" value="1"/>
</dbReference>
<feature type="region of interest" description="Disordered" evidence="2">
    <location>
        <begin position="286"/>
        <end position="358"/>
    </location>
</feature>
<accession>A0A1A8XTE4</accession>
<evidence type="ECO:0000259" key="3">
    <source>
        <dbReference type="Pfam" id="PF01551"/>
    </source>
</evidence>
<feature type="compositionally biased region" description="Basic and acidic residues" evidence="2">
    <location>
        <begin position="65"/>
        <end position="74"/>
    </location>
</feature>
<evidence type="ECO:0000256" key="1">
    <source>
        <dbReference type="SAM" id="Coils"/>
    </source>
</evidence>
<feature type="domain" description="M23ase beta-sheet core" evidence="3">
    <location>
        <begin position="372"/>
        <end position="466"/>
    </location>
</feature>
<keyword evidence="5" id="KW-1185">Reference proteome</keyword>
<dbReference type="RefSeq" id="WP_186407883.1">
    <property type="nucleotide sequence ID" value="NZ_FLQX01000127.1"/>
</dbReference>
<dbReference type="SUPFAM" id="SSF51261">
    <property type="entry name" value="Duplicated hybrid motif"/>
    <property type="match status" value="1"/>
</dbReference>
<evidence type="ECO:0000313" key="5">
    <source>
        <dbReference type="Proteomes" id="UP000199169"/>
    </source>
</evidence>
<dbReference type="InterPro" id="IPR050570">
    <property type="entry name" value="Cell_wall_metabolism_enzyme"/>
</dbReference>
<dbReference type="PANTHER" id="PTHR21666">
    <property type="entry name" value="PEPTIDASE-RELATED"/>
    <property type="match status" value="1"/>
</dbReference>
<evidence type="ECO:0000313" key="4">
    <source>
        <dbReference type="EMBL" id="SBT07792.1"/>
    </source>
</evidence>
<dbReference type="Proteomes" id="UP000199169">
    <property type="component" value="Unassembled WGS sequence"/>
</dbReference>
<dbReference type="InterPro" id="IPR016047">
    <property type="entry name" value="M23ase_b-sheet_dom"/>
</dbReference>
<dbReference type="AlphaFoldDB" id="A0A1A8XTE4"/>
<feature type="compositionally biased region" description="Basic and acidic residues" evidence="2">
    <location>
        <begin position="286"/>
        <end position="308"/>
    </location>
</feature>
<dbReference type="EMBL" id="FLQX01000127">
    <property type="protein sequence ID" value="SBT07792.1"/>
    <property type="molecule type" value="Genomic_DNA"/>
</dbReference>
<name>A0A1A8XTE4_9PROT</name>
<dbReference type="PANTHER" id="PTHR21666:SF270">
    <property type="entry name" value="MUREIN HYDROLASE ACTIVATOR ENVC"/>
    <property type="match status" value="1"/>
</dbReference>
<dbReference type="STRING" id="1860102.ACCAA_50047"/>
<dbReference type="Gene3D" id="6.10.250.3150">
    <property type="match status" value="1"/>
</dbReference>
<gene>
    <name evidence="4" type="ORF">ACCAA_50047</name>
</gene>
<dbReference type="GO" id="GO:0004222">
    <property type="term" value="F:metalloendopeptidase activity"/>
    <property type="evidence" value="ECO:0007669"/>
    <property type="project" value="TreeGrafter"/>
</dbReference>
<feature type="coiled-coil region" evidence="1">
    <location>
        <begin position="244"/>
        <end position="281"/>
    </location>
</feature>
<dbReference type="FunFam" id="2.70.70.10:FF:000003">
    <property type="entry name" value="Murein hydrolase activator EnvC"/>
    <property type="match status" value="1"/>
</dbReference>
<dbReference type="CDD" id="cd12797">
    <property type="entry name" value="M23_peptidase"/>
    <property type="match status" value="1"/>
</dbReference>
<sequence>MFCIFPPALFLTAATARTILRRPAWRLLAVALLAATLMVPTVAPSLAASGRQSGRGADTASTSEVAERESDLKSLHGQIETLRSEMATAEGSRRDALDQLRDSDRAISSTQRDLHHLTTQNGRLQAVLKDLAAQSRELEQRLGAQQGQLEKLLYRQYLRGNPDPLRVLLNGDDPNQSARDLYYLEVVGRTRSQLLVDIEASLERKQALAGETRQQAEQLSAIEARQREAHARLLAQREQRQAMLAKVSEQIATQRREIGHLQRDEKRLTELIDRLAKIMATRAAEAREAARRAAQRRELAKPETRTEKSSQASSRPADGERIGKAPTTEVRPEPALEMPPTANLARMKGELRSPTRGAVTNRFGAARQEGSTWKGLFIRASAGAEVKSIAAGKVVFADWMRGFGNLLIVDHGSGYLSIYANNDSLLKQVGDDVRAGDTVATVGNSGGNPESGLYFEIRHQGKPLDPLAWVNLK</sequence>
<feature type="region of interest" description="Disordered" evidence="2">
    <location>
        <begin position="47"/>
        <end position="76"/>
    </location>
</feature>